<reference evidence="2 3" key="1">
    <citation type="submission" date="2015-05" db="EMBL/GenBank/DDBJ databases">
        <authorList>
            <person name="Wang D.B."/>
            <person name="Wang M."/>
        </authorList>
    </citation>
    <scope>NUCLEOTIDE SEQUENCE [LARGE SCALE GENOMIC DNA]</scope>
    <source>
        <strain evidence="2">VL1</strain>
    </source>
</reference>
<feature type="compositionally biased region" description="Pro residues" evidence="1">
    <location>
        <begin position="9"/>
        <end position="20"/>
    </location>
</feature>
<gene>
    <name evidence="2" type="ORF">BN1708_019557</name>
</gene>
<dbReference type="Proteomes" id="UP000044602">
    <property type="component" value="Unassembled WGS sequence"/>
</dbReference>
<accession>A0A0G4MKN8</accession>
<evidence type="ECO:0000256" key="1">
    <source>
        <dbReference type="SAM" id="MobiDB-lite"/>
    </source>
</evidence>
<evidence type="ECO:0000313" key="2">
    <source>
        <dbReference type="EMBL" id="CRK34650.1"/>
    </source>
</evidence>
<feature type="compositionally biased region" description="Basic and acidic residues" evidence="1">
    <location>
        <begin position="85"/>
        <end position="101"/>
    </location>
</feature>
<feature type="region of interest" description="Disordered" evidence="1">
    <location>
        <begin position="49"/>
        <end position="74"/>
    </location>
</feature>
<protein>
    <submittedName>
        <fullName evidence="2">Uncharacterized protein</fullName>
    </submittedName>
</protein>
<keyword evidence="3" id="KW-1185">Reference proteome</keyword>
<dbReference type="AlphaFoldDB" id="A0A0G4MKN8"/>
<evidence type="ECO:0000313" key="3">
    <source>
        <dbReference type="Proteomes" id="UP000044602"/>
    </source>
</evidence>
<feature type="compositionally biased region" description="Basic residues" evidence="1">
    <location>
        <begin position="49"/>
        <end position="61"/>
    </location>
</feature>
<proteinExistence type="predicted"/>
<dbReference type="EMBL" id="CVQH01023089">
    <property type="protein sequence ID" value="CRK34650.1"/>
    <property type="molecule type" value="Genomic_DNA"/>
</dbReference>
<sequence length="101" mass="11110">LHLPASGGPLPPADRPPHPLICPAAQEPPRAPTVGRRLGGVQRVLRCPHGHLPPGRHRSRPSLHEQAARRHKRHMVEDVLPADMAAERQERGPHDARCYGP</sequence>
<feature type="non-terminal residue" evidence="2">
    <location>
        <position position="1"/>
    </location>
</feature>
<feature type="region of interest" description="Disordered" evidence="1">
    <location>
        <begin position="1"/>
        <end position="35"/>
    </location>
</feature>
<organism evidence="2 3">
    <name type="scientific">Verticillium longisporum</name>
    <name type="common">Verticillium dahliae var. longisporum</name>
    <dbReference type="NCBI Taxonomy" id="100787"/>
    <lineage>
        <taxon>Eukaryota</taxon>
        <taxon>Fungi</taxon>
        <taxon>Dikarya</taxon>
        <taxon>Ascomycota</taxon>
        <taxon>Pezizomycotina</taxon>
        <taxon>Sordariomycetes</taxon>
        <taxon>Hypocreomycetidae</taxon>
        <taxon>Glomerellales</taxon>
        <taxon>Plectosphaerellaceae</taxon>
        <taxon>Verticillium</taxon>
    </lineage>
</organism>
<name>A0A0G4MKN8_VERLO</name>
<feature type="region of interest" description="Disordered" evidence="1">
    <location>
        <begin position="82"/>
        <end position="101"/>
    </location>
</feature>